<feature type="domain" description="TPR1-like CTLH-containing" evidence="6">
    <location>
        <begin position="7"/>
        <end position="119"/>
    </location>
</feature>
<keyword evidence="3" id="KW-0677">Repeat</keyword>
<dbReference type="PROSITE" id="PS00678">
    <property type="entry name" value="WD_REPEATS_1"/>
    <property type="match status" value="2"/>
</dbReference>
<dbReference type="InterPro" id="IPR036322">
    <property type="entry name" value="WD40_repeat_dom_sf"/>
</dbReference>
<dbReference type="CDD" id="cd00200">
    <property type="entry name" value="WD40"/>
    <property type="match status" value="1"/>
</dbReference>
<dbReference type="InterPro" id="IPR015943">
    <property type="entry name" value="WD40/YVTN_repeat-like_dom_sf"/>
</dbReference>
<feature type="non-terminal residue" evidence="7">
    <location>
        <position position="1"/>
    </location>
</feature>
<evidence type="ECO:0000259" key="6">
    <source>
        <dbReference type="Pfam" id="PF21889"/>
    </source>
</evidence>
<dbReference type="SUPFAM" id="SSF50978">
    <property type="entry name" value="WD40 repeat-like"/>
    <property type="match status" value="1"/>
</dbReference>
<dbReference type="eggNOG" id="KOG0266">
    <property type="taxonomic scope" value="Eukaryota"/>
</dbReference>
<reference evidence="7 8" key="1">
    <citation type="submission" date="2011-02" db="EMBL/GenBank/DDBJ databases">
        <title>The Genome Sequence of Sphaeroforma arctica JP610.</title>
        <authorList>
            <consortium name="The Broad Institute Genome Sequencing Platform"/>
            <person name="Russ C."/>
            <person name="Cuomo C."/>
            <person name="Young S.K."/>
            <person name="Zeng Q."/>
            <person name="Gargeya S."/>
            <person name="Alvarado L."/>
            <person name="Berlin A."/>
            <person name="Chapman S.B."/>
            <person name="Chen Z."/>
            <person name="Freedman E."/>
            <person name="Gellesch M."/>
            <person name="Goldberg J."/>
            <person name="Griggs A."/>
            <person name="Gujja S."/>
            <person name="Heilman E."/>
            <person name="Heiman D."/>
            <person name="Howarth C."/>
            <person name="Mehta T."/>
            <person name="Neiman D."/>
            <person name="Pearson M."/>
            <person name="Roberts A."/>
            <person name="Saif S."/>
            <person name="Shea T."/>
            <person name="Shenoy N."/>
            <person name="Sisk P."/>
            <person name="Stolte C."/>
            <person name="Sykes S."/>
            <person name="White J."/>
            <person name="Yandava C."/>
            <person name="Burger G."/>
            <person name="Gray M.W."/>
            <person name="Holland P.W.H."/>
            <person name="King N."/>
            <person name="Lang F.B.F."/>
            <person name="Roger A.J."/>
            <person name="Ruiz-Trillo I."/>
            <person name="Haas B."/>
            <person name="Nusbaum C."/>
            <person name="Birren B."/>
        </authorList>
    </citation>
    <scope>NUCLEOTIDE SEQUENCE [LARGE SCALE GENOMIC DNA]</scope>
    <source>
        <strain evidence="7 8">JP610</strain>
    </source>
</reference>
<evidence type="ECO:0000313" key="7">
    <source>
        <dbReference type="EMBL" id="KNC74874.1"/>
    </source>
</evidence>
<evidence type="ECO:0000313" key="8">
    <source>
        <dbReference type="Proteomes" id="UP000054560"/>
    </source>
</evidence>
<evidence type="ECO:0000256" key="5">
    <source>
        <dbReference type="PROSITE-ProRule" id="PRU00221"/>
    </source>
</evidence>
<dbReference type="PRINTS" id="PR00320">
    <property type="entry name" value="GPROTEINBRPT"/>
</dbReference>
<dbReference type="PROSITE" id="PS50294">
    <property type="entry name" value="WD_REPEATS_REGION"/>
    <property type="match status" value="3"/>
</dbReference>
<keyword evidence="2 5" id="KW-0853">WD repeat</keyword>
<dbReference type="InterPro" id="IPR045184">
    <property type="entry name" value="SMU1"/>
</dbReference>
<sequence>AKKLKRCILEGSWFDVEDIMKRQVFKSKRPLLFMIYKEQYLEQLEQREYQKAYTLMTRKLKPLEHYALPGEFRELCYLLTCSSLQDSPVFKNWDSPTAAREKLVMQADKLLEVDHVVNEDVAVPPQRLQELLRQAVAYQIEFSRYQPKVVPKIDSLLTDFQSFVLPNAVACTLIGHSANVKTLEFVGNNGGLIATGSSDNTVRLWDTNTGQQKAVLLGHTSRIWDISNSAKGDFIASASADSTIKIWDVETSLRTAADNDGGVVMATEDGTAVRNAQTLTGHAGDVYSCSIHPGQTHVASGGYDHTVQLFDLETGQNIRTFAEHDLLVSSVTFNPHGNLIVSG</sequence>
<keyword evidence="8" id="KW-1185">Reference proteome</keyword>
<dbReference type="GeneID" id="25913093"/>
<organism evidence="7 8">
    <name type="scientific">Sphaeroforma arctica JP610</name>
    <dbReference type="NCBI Taxonomy" id="667725"/>
    <lineage>
        <taxon>Eukaryota</taxon>
        <taxon>Ichthyosporea</taxon>
        <taxon>Ichthyophonida</taxon>
        <taxon>Sphaeroforma</taxon>
    </lineage>
</organism>
<dbReference type="Pfam" id="PF00400">
    <property type="entry name" value="WD40"/>
    <property type="match status" value="4"/>
</dbReference>
<proteinExistence type="predicted"/>
<feature type="non-terminal residue" evidence="7">
    <location>
        <position position="343"/>
    </location>
</feature>
<dbReference type="STRING" id="667725.A0A0L0FDM4"/>
<protein>
    <recommendedName>
        <fullName evidence="4">WD40 repeat-containing protein SMU1</fullName>
    </recommendedName>
</protein>
<dbReference type="Proteomes" id="UP000054560">
    <property type="component" value="Unassembled WGS sequence"/>
</dbReference>
<name>A0A0L0FDM4_9EUKA</name>
<dbReference type="PROSITE" id="PS50082">
    <property type="entry name" value="WD_REPEATS_2"/>
    <property type="match status" value="3"/>
</dbReference>
<dbReference type="Pfam" id="PF21889">
    <property type="entry name" value="TPR1-like_2nd"/>
    <property type="match status" value="1"/>
</dbReference>
<dbReference type="InterPro" id="IPR054080">
    <property type="entry name" value="TPR1-like_2nd"/>
</dbReference>
<dbReference type="RefSeq" id="XP_014148776.1">
    <property type="nucleotide sequence ID" value="XM_014293301.1"/>
</dbReference>
<dbReference type="SMART" id="SM00320">
    <property type="entry name" value="WD40"/>
    <property type="match status" value="3"/>
</dbReference>
<dbReference type="GO" id="GO:0016607">
    <property type="term" value="C:nuclear speck"/>
    <property type="evidence" value="ECO:0007669"/>
    <property type="project" value="UniProtKB-SubCell"/>
</dbReference>
<dbReference type="InterPro" id="IPR001680">
    <property type="entry name" value="WD40_rpt"/>
</dbReference>
<comment type="subcellular location">
    <subcellularLocation>
        <location evidence="1">Nucleus speckle</location>
    </subcellularLocation>
</comment>
<evidence type="ECO:0000256" key="4">
    <source>
        <dbReference type="ARBA" id="ARBA00026184"/>
    </source>
</evidence>
<dbReference type="AlphaFoldDB" id="A0A0L0FDM4"/>
<evidence type="ECO:0000256" key="3">
    <source>
        <dbReference type="ARBA" id="ARBA00022737"/>
    </source>
</evidence>
<accession>A0A0L0FDM4</accession>
<dbReference type="InterPro" id="IPR020472">
    <property type="entry name" value="WD40_PAC1"/>
</dbReference>
<dbReference type="PANTHER" id="PTHR22848">
    <property type="entry name" value="WD40 REPEAT PROTEIN"/>
    <property type="match status" value="1"/>
</dbReference>
<dbReference type="GO" id="GO:0000398">
    <property type="term" value="P:mRNA splicing, via spliceosome"/>
    <property type="evidence" value="ECO:0007669"/>
    <property type="project" value="InterPro"/>
</dbReference>
<evidence type="ECO:0000256" key="2">
    <source>
        <dbReference type="ARBA" id="ARBA00022574"/>
    </source>
</evidence>
<feature type="repeat" description="WD" evidence="5">
    <location>
        <begin position="279"/>
        <end position="320"/>
    </location>
</feature>
<evidence type="ECO:0000256" key="1">
    <source>
        <dbReference type="ARBA" id="ARBA00004324"/>
    </source>
</evidence>
<dbReference type="OrthoDB" id="674604at2759"/>
<feature type="repeat" description="WD" evidence="5">
    <location>
        <begin position="173"/>
        <end position="215"/>
    </location>
</feature>
<gene>
    <name evidence="7" type="ORF">SARC_12589</name>
</gene>
<dbReference type="InterPro" id="IPR019775">
    <property type="entry name" value="WD40_repeat_CS"/>
</dbReference>
<dbReference type="Gene3D" id="2.130.10.10">
    <property type="entry name" value="YVTN repeat-like/Quinoprotein amine dehydrogenase"/>
    <property type="match status" value="2"/>
</dbReference>
<feature type="repeat" description="WD" evidence="5">
    <location>
        <begin position="216"/>
        <end position="257"/>
    </location>
</feature>
<dbReference type="EMBL" id="KQ244017">
    <property type="protein sequence ID" value="KNC74874.1"/>
    <property type="molecule type" value="Genomic_DNA"/>
</dbReference>